<evidence type="ECO:0000313" key="1">
    <source>
        <dbReference type="EMBL" id="KAI3766503.1"/>
    </source>
</evidence>
<evidence type="ECO:0000313" key="2">
    <source>
        <dbReference type="Proteomes" id="UP001055811"/>
    </source>
</evidence>
<organism evidence="1 2">
    <name type="scientific">Cichorium intybus</name>
    <name type="common">Chicory</name>
    <dbReference type="NCBI Taxonomy" id="13427"/>
    <lineage>
        <taxon>Eukaryota</taxon>
        <taxon>Viridiplantae</taxon>
        <taxon>Streptophyta</taxon>
        <taxon>Embryophyta</taxon>
        <taxon>Tracheophyta</taxon>
        <taxon>Spermatophyta</taxon>
        <taxon>Magnoliopsida</taxon>
        <taxon>eudicotyledons</taxon>
        <taxon>Gunneridae</taxon>
        <taxon>Pentapetalae</taxon>
        <taxon>asterids</taxon>
        <taxon>campanulids</taxon>
        <taxon>Asterales</taxon>
        <taxon>Asteraceae</taxon>
        <taxon>Cichorioideae</taxon>
        <taxon>Cichorieae</taxon>
        <taxon>Cichoriinae</taxon>
        <taxon>Cichorium</taxon>
    </lineage>
</organism>
<sequence>MFRGLLPILFLLGLVNKSVLVHAQDDQSGFISIDCGIEDGSAYTDNVTGINYVPDTDFIDGGEIHKVLPIYNSFDVDTQLTTLTSFPQNTRSCYTLKPTQGKGNRYLIRARFMYGNYDFKSQLPEFDVYLGPDYWDTIKINSSSRPVNMEIIHVLSSDYIHVCLVNTGRGTPFVSVIELRLLAGDMYKETDYGSLYLFARVNFGSVFRTVRYKDDVYDRLWSSINWPNSTLLYTLDQVSSFLFTTIDPPSAVMSTAIMPTYPKDSIKINWNPDNTTDQFFMYMHFAEIEILKRNQTRQFNIYLNGNRIYPKPFSPLNHTTITVYNAEPDIAAPTYTLTINKTKNSTLSPIINALELYVLKQIPQRQTDDRDASAMWSIKSTYGITRHWQGDPCAPQEFVWDGLRCSYNTTDSPRITFLNLSTSGLNGGIDPAFANLTMIETLDLSNNNLTGTVPHFLSGLNFLKVLNLKGNDFVGPVPAELIAKSKKGLLALSFDGESTNDTLSSCDTNPCKNTKGNKIIVPVIATVVSFVVIMTAVTAIWVITKRRTHAKRKTGTGLEIRKQQYTYSDIQSITNNFNVVIGKGGFGTVYLGYIGDIEVAIKMLSESSLQGDKEFQAEAKLADFGLSKAFPTEVGTHISTVVAGTPGYLDPEYYTSNRLTEKSDIYSFGVVLLVIITGQPAIIKYKEENIHISRWVNLMLAEGDMKNIVDPRLLGDFDINSAWKAVELAMACVAHTPSRRPAMNEVMMELNDCLVMEKARKETNPRQLTGLSSLNLESAYDPNPR</sequence>
<comment type="caution">
    <text evidence="1">The sequence shown here is derived from an EMBL/GenBank/DDBJ whole genome shotgun (WGS) entry which is preliminary data.</text>
</comment>
<reference evidence="1 2" key="2">
    <citation type="journal article" date="2022" name="Mol. Ecol. Resour.">
        <title>The genomes of chicory, endive, great burdock and yacon provide insights into Asteraceae paleo-polyploidization history and plant inulin production.</title>
        <authorList>
            <person name="Fan W."/>
            <person name="Wang S."/>
            <person name="Wang H."/>
            <person name="Wang A."/>
            <person name="Jiang F."/>
            <person name="Liu H."/>
            <person name="Zhao H."/>
            <person name="Xu D."/>
            <person name="Zhang Y."/>
        </authorList>
    </citation>
    <scope>NUCLEOTIDE SEQUENCE [LARGE SCALE GENOMIC DNA]</scope>
    <source>
        <strain evidence="2">cv. Punajuju</strain>
        <tissue evidence="1">Leaves</tissue>
    </source>
</reference>
<dbReference type="EMBL" id="CM042011">
    <property type="protein sequence ID" value="KAI3766503.1"/>
    <property type="molecule type" value="Genomic_DNA"/>
</dbReference>
<proteinExistence type="predicted"/>
<protein>
    <submittedName>
        <fullName evidence="1">Uncharacterized protein</fullName>
    </submittedName>
</protein>
<keyword evidence="2" id="KW-1185">Reference proteome</keyword>
<dbReference type="Proteomes" id="UP001055811">
    <property type="component" value="Linkage Group LG03"/>
</dbReference>
<name>A0ACB9F6V4_CICIN</name>
<gene>
    <name evidence="1" type="ORF">L2E82_16566</name>
</gene>
<reference evidence="2" key="1">
    <citation type="journal article" date="2022" name="Mol. Ecol. Resour.">
        <title>The genomes of chicory, endive, great burdock and yacon provide insights into Asteraceae palaeo-polyploidization history and plant inulin production.</title>
        <authorList>
            <person name="Fan W."/>
            <person name="Wang S."/>
            <person name="Wang H."/>
            <person name="Wang A."/>
            <person name="Jiang F."/>
            <person name="Liu H."/>
            <person name="Zhao H."/>
            <person name="Xu D."/>
            <person name="Zhang Y."/>
        </authorList>
    </citation>
    <scope>NUCLEOTIDE SEQUENCE [LARGE SCALE GENOMIC DNA]</scope>
    <source>
        <strain evidence="2">cv. Punajuju</strain>
    </source>
</reference>
<accession>A0ACB9F6V4</accession>